<name>A0A1Y2HVM6_9FUNG</name>
<organism evidence="2 3">
    <name type="scientific">Catenaria anguillulae PL171</name>
    <dbReference type="NCBI Taxonomy" id="765915"/>
    <lineage>
        <taxon>Eukaryota</taxon>
        <taxon>Fungi</taxon>
        <taxon>Fungi incertae sedis</taxon>
        <taxon>Blastocladiomycota</taxon>
        <taxon>Blastocladiomycetes</taxon>
        <taxon>Blastocladiales</taxon>
        <taxon>Catenariaceae</taxon>
        <taxon>Catenaria</taxon>
    </lineage>
</organism>
<proteinExistence type="predicted"/>
<comment type="caution">
    <text evidence="2">The sequence shown here is derived from an EMBL/GenBank/DDBJ whole genome shotgun (WGS) entry which is preliminary data.</text>
</comment>
<dbReference type="Proteomes" id="UP000193411">
    <property type="component" value="Unassembled WGS sequence"/>
</dbReference>
<accession>A0A1Y2HVM6</accession>
<dbReference type="EMBL" id="MCFL01000011">
    <property type="protein sequence ID" value="ORZ37753.1"/>
    <property type="molecule type" value="Genomic_DNA"/>
</dbReference>
<reference evidence="2 3" key="1">
    <citation type="submission" date="2016-07" db="EMBL/GenBank/DDBJ databases">
        <title>Pervasive Adenine N6-methylation of Active Genes in Fungi.</title>
        <authorList>
            <consortium name="DOE Joint Genome Institute"/>
            <person name="Mondo S.J."/>
            <person name="Dannebaum R.O."/>
            <person name="Kuo R.C."/>
            <person name="Labutti K."/>
            <person name="Haridas S."/>
            <person name="Kuo A."/>
            <person name="Salamov A."/>
            <person name="Ahrendt S.R."/>
            <person name="Lipzen A."/>
            <person name="Sullivan W."/>
            <person name="Andreopoulos W.B."/>
            <person name="Clum A."/>
            <person name="Lindquist E."/>
            <person name="Daum C."/>
            <person name="Ramamoorthy G.K."/>
            <person name="Gryganskyi A."/>
            <person name="Culley D."/>
            <person name="Magnuson J.K."/>
            <person name="James T.Y."/>
            <person name="O'Malley M.A."/>
            <person name="Stajich J.E."/>
            <person name="Spatafora J.W."/>
            <person name="Visel A."/>
            <person name="Grigoriev I.V."/>
        </authorList>
    </citation>
    <scope>NUCLEOTIDE SEQUENCE [LARGE SCALE GENOMIC DNA]</scope>
    <source>
        <strain evidence="2 3">PL171</strain>
    </source>
</reference>
<feature type="region of interest" description="Disordered" evidence="1">
    <location>
        <begin position="1"/>
        <end position="65"/>
    </location>
</feature>
<dbReference type="AlphaFoldDB" id="A0A1Y2HVM6"/>
<feature type="compositionally biased region" description="Low complexity" evidence="1">
    <location>
        <begin position="1"/>
        <end position="22"/>
    </location>
</feature>
<feature type="compositionally biased region" description="Polar residues" evidence="1">
    <location>
        <begin position="33"/>
        <end position="48"/>
    </location>
</feature>
<gene>
    <name evidence="2" type="ORF">BCR44DRAFT_1429896</name>
</gene>
<protein>
    <submittedName>
        <fullName evidence="2">Uncharacterized protein</fullName>
    </submittedName>
</protein>
<evidence type="ECO:0000313" key="3">
    <source>
        <dbReference type="Proteomes" id="UP000193411"/>
    </source>
</evidence>
<evidence type="ECO:0000313" key="2">
    <source>
        <dbReference type="EMBL" id="ORZ37753.1"/>
    </source>
</evidence>
<evidence type="ECO:0000256" key="1">
    <source>
        <dbReference type="SAM" id="MobiDB-lite"/>
    </source>
</evidence>
<sequence>MQPDTAAAARPRRPATCPPAYRQPGRVDPQSADEPSTQHAEPTQSRLAQAQAPRPNTEPIVAQGR</sequence>
<keyword evidence="3" id="KW-1185">Reference proteome</keyword>